<gene>
    <name evidence="1" type="ORF">GCM10007989_23120</name>
</gene>
<organism evidence="1 2">
    <name type="scientific">Devosia pacifica</name>
    <dbReference type="NCBI Taxonomy" id="1335967"/>
    <lineage>
        <taxon>Bacteria</taxon>
        <taxon>Pseudomonadati</taxon>
        <taxon>Pseudomonadota</taxon>
        <taxon>Alphaproteobacteria</taxon>
        <taxon>Hyphomicrobiales</taxon>
        <taxon>Devosiaceae</taxon>
        <taxon>Devosia</taxon>
    </lineage>
</organism>
<comment type="caution">
    <text evidence="1">The sequence shown here is derived from an EMBL/GenBank/DDBJ whole genome shotgun (WGS) entry which is preliminary data.</text>
</comment>
<keyword evidence="2" id="KW-1185">Reference proteome</keyword>
<accession>A0A918S7V2</accession>
<evidence type="ECO:0000313" key="1">
    <source>
        <dbReference type="EMBL" id="GHA26685.1"/>
    </source>
</evidence>
<dbReference type="RefSeq" id="WP_189425826.1">
    <property type="nucleotide sequence ID" value="NZ_BMZE01000002.1"/>
</dbReference>
<sequence>MPSLIRLLVALLFLGALVYGGMLALVVMVEPTPDEVRVRVPTATILGEDAAPARSGPDLGIRSNEDE</sequence>
<evidence type="ECO:0008006" key="3">
    <source>
        <dbReference type="Google" id="ProtNLM"/>
    </source>
</evidence>
<protein>
    <recommendedName>
        <fullName evidence="3">Histidine kinase</fullName>
    </recommendedName>
</protein>
<reference evidence="1" key="2">
    <citation type="submission" date="2020-09" db="EMBL/GenBank/DDBJ databases">
        <authorList>
            <person name="Sun Q."/>
            <person name="Kim S."/>
        </authorList>
    </citation>
    <scope>NUCLEOTIDE SEQUENCE</scope>
    <source>
        <strain evidence="1">KCTC 32437</strain>
    </source>
</reference>
<name>A0A918S7V2_9HYPH</name>
<dbReference type="EMBL" id="BMZE01000002">
    <property type="protein sequence ID" value="GHA26685.1"/>
    <property type="molecule type" value="Genomic_DNA"/>
</dbReference>
<proteinExistence type="predicted"/>
<reference evidence="1" key="1">
    <citation type="journal article" date="2014" name="Int. J. Syst. Evol. Microbiol.">
        <title>Complete genome sequence of Corynebacterium casei LMG S-19264T (=DSM 44701T), isolated from a smear-ripened cheese.</title>
        <authorList>
            <consortium name="US DOE Joint Genome Institute (JGI-PGF)"/>
            <person name="Walter F."/>
            <person name="Albersmeier A."/>
            <person name="Kalinowski J."/>
            <person name="Ruckert C."/>
        </authorList>
    </citation>
    <scope>NUCLEOTIDE SEQUENCE</scope>
    <source>
        <strain evidence="1">KCTC 32437</strain>
    </source>
</reference>
<evidence type="ECO:0000313" key="2">
    <source>
        <dbReference type="Proteomes" id="UP000646579"/>
    </source>
</evidence>
<dbReference type="AlphaFoldDB" id="A0A918S7V2"/>
<dbReference type="Proteomes" id="UP000646579">
    <property type="component" value="Unassembled WGS sequence"/>
</dbReference>